<dbReference type="AlphaFoldDB" id="A0A1H0AI90"/>
<gene>
    <name evidence="2" type="ORF">SAMN04487766_12610</name>
</gene>
<feature type="transmembrane region" description="Helical" evidence="1">
    <location>
        <begin position="136"/>
        <end position="156"/>
    </location>
</feature>
<name>A0A1H0AI90_9ACTO</name>
<dbReference type="OrthoDB" id="2679245at2"/>
<evidence type="ECO:0000313" key="3">
    <source>
        <dbReference type="Proteomes" id="UP000199671"/>
    </source>
</evidence>
<organism evidence="2 3">
    <name type="scientific">Actinomyces ruminicola</name>
    <dbReference type="NCBI Taxonomy" id="332524"/>
    <lineage>
        <taxon>Bacteria</taxon>
        <taxon>Bacillati</taxon>
        <taxon>Actinomycetota</taxon>
        <taxon>Actinomycetes</taxon>
        <taxon>Actinomycetales</taxon>
        <taxon>Actinomycetaceae</taxon>
        <taxon>Actinomyces</taxon>
    </lineage>
</organism>
<dbReference type="Proteomes" id="UP000199671">
    <property type="component" value="Unassembled WGS sequence"/>
</dbReference>
<sequence length="305" mass="29471">MTPTVPTTSGPAPGPVATAAASLLTTAAVAAALGRAGAGPRRLERTNFHGRTVSLRGGVGVAAGATAAGACAGGFRYHAGEPVGAAAVAAVTAVTAAGAAGLVDDLDAGAHDGAVPAKGLKGHLAALRRGHVTTGALKVAVIGGGALVAGGLLAHARRHDGAVRAVADAATGAVVIASWANLHNLLDLRPGRALKAAVLSSAPLLADRRPESAASRALAAGVLGATAAALPEDLGETTMLGDTGANALGALVGAALAAHPSRPLRAAAAITGTGLVLASERISFTRVIENHPLLSAVDRLGRRAP</sequence>
<dbReference type="RefSeq" id="WP_092613284.1">
    <property type="nucleotide sequence ID" value="NZ_FNHU01000026.1"/>
</dbReference>
<dbReference type="EMBL" id="FNHU01000026">
    <property type="protein sequence ID" value="SDN33219.1"/>
    <property type="molecule type" value="Genomic_DNA"/>
</dbReference>
<keyword evidence="1" id="KW-0812">Transmembrane</keyword>
<reference evidence="2 3" key="1">
    <citation type="submission" date="2016-10" db="EMBL/GenBank/DDBJ databases">
        <authorList>
            <person name="de Groot N.N."/>
        </authorList>
    </citation>
    <scope>NUCLEOTIDE SEQUENCE [LARGE SCALE GENOMIC DNA]</scope>
    <source>
        <strain evidence="2 3">KPR-7B</strain>
    </source>
</reference>
<evidence type="ECO:0008006" key="4">
    <source>
        <dbReference type="Google" id="ProtNLM"/>
    </source>
</evidence>
<keyword evidence="1" id="KW-0472">Membrane</keyword>
<accession>A0A1H0AI90</accession>
<protein>
    <recommendedName>
        <fullName evidence="4">UDP-N-acetylmuramyl pentapeptide phosphotransferase/UDP-N-acetylglucosamine-1-phosphate transferase</fullName>
    </recommendedName>
</protein>
<evidence type="ECO:0000313" key="2">
    <source>
        <dbReference type="EMBL" id="SDN33219.1"/>
    </source>
</evidence>
<feature type="transmembrane region" description="Helical" evidence="1">
    <location>
        <begin position="12"/>
        <end position="33"/>
    </location>
</feature>
<evidence type="ECO:0000256" key="1">
    <source>
        <dbReference type="SAM" id="Phobius"/>
    </source>
</evidence>
<proteinExistence type="predicted"/>
<keyword evidence="1" id="KW-1133">Transmembrane helix</keyword>